<reference evidence="1" key="1">
    <citation type="submission" date="2021-02" db="EMBL/GenBank/DDBJ databases">
        <authorList>
            <person name="Nowell W R."/>
        </authorList>
    </citation>
    <scope>NUCLEOTIDE SEQUENCE</scope>
</reference>
<dbReference type="Proteomes" id="UP000663866">
    <property type="component" value="Unassembled WGS sequence"/>
</dbReference>
<gene>
    <name evidence="1" type="ORF">OVN521_LOCUS35004</name>
</gene>
<keyword evidence="2" id="KW-1185">Reference proteome</keyword>
<dbReference type="EMBL" id="CAJOBG010040879">
    <property type="protein sequence ID" value="CAF4403320.1"/>
    <property type="molecule type" value="Genomic_DNA"/>
</dbReference>
<protein>
    <recommendedName>
        <fullName evidence="3">HAT C-terminal dimerisation domain-containing protein</fullName>
    </recommendedName>
</protein>
<evidence type="ECO:0000313" key="1">
    <source>
        <dbReference type="EMBL" id="CAF4403320.1"/>
    </source>
</evidence>
<sequence length="137" mass="15115">IVSTTRNNDALFVRIEDEALTLIVLTTTLVQEFIIVVANGACASTIDEVGVEIQAFIVNDISCERSKQECATVPDFYRTVIDGKEMGIKQITKISTTIDVLNAEPIGKSMFHQFNKLLRLYLTVPVTVTTATAEQSF</sequence>
<dbReference type="AlphaFoldDB" id="A0A820PJ60"/>
<evidence type="ECO:0000313" key="2">
    <source>
        <dbReference type="Proteomes" id="UP000663866"/>
    </source>
</evidence>
<accession>A0A820PJ60</accession>
<name>A0A820PJ60_9BILA</name>
<comment type="caution">
    <text evidence="1">The sequence shown here is derived from an EMBL/GenBank/DDBJ whole genome shotgun (WGS) entry which is preliminary data.</text>
</comment>
<proteinExistence type="predicted"/>
<organism evidence="1 2">
    <name type="scientific">Rotaria magnacalcarata</name>
    <dbReference type="NCBI Taxonomy" id="392030"/>
    <lineage>
        <taxon>Eukaryota</taxon>
        <taxon>Metazoa</taxon>
        <taxon>Spiralia</taxon>
        <taxon>Gnathifera</taxon>
        <taxon>Rotifera</taxon>
        <taxon>Eurotatoria</taxon>
        <taxon>Bdelloidea</taxon>
        <taxon>Philodinida</taxon>
        <taxon>Philodinidae</taxon>
        <taxon>Rotaria</taxon>
    </lineage>
</organism>
<evidence type="ECO:0008006" key="3">
    <source>
        <dbReference type="Google" id="ProtNLM"/>
    </source>
</evidence>
<feature type="non-terminal residue" evidence="1">
    <location>
        <position position="1"/>
    </location>
</feature>